<dbReference type="SUPFAM" id="SSF57850">
    <property type="entry name" value="RING/U-box"/>
    <property type="match status" value="1"/>
</dbReference>
<feature type="domain" description="B30.2/SPRY" evidence="7">
    <location>
        <begin position="168"/>
        <end position="353"/>
    </location>
</feature>
<dbReference type="PROSITE" id="PS50089">
    <property type="entry name" value="ZF_RING_2"/>
    <property type="match status" value="1"/>
</dbReference>
<dbReference type="InterPro" id="IPR001870">
    <property type="entry name" value="B30.2/SPRY"/>
</dbReference>
<keyword evidence="1" id="KW-0479">Metal-binding</keyword>
<dbReference type="PROSITE" id="PS50188">
    <property type="entry name" value="B302_SPRY"/>
    <property type="match status" value="1"/>
</dbReference>
<proteinExistence type="predicted"/>
<dbReference type="Pfam" id="PF00622">
    <property type="entry name" value="SPRY"/>
    <property type="match status" value="1"/>
</dbReference>
<dbReference type="Pfam" id="PF13765">
    <property type="entry name" value="PRY"/>
    <property type="match status" value="1"/>
</dbReference>
<keyword evidence="9" id="KW-1185">Reference proteome</keyword>
<dbReference type="Pfam" id="PF13445">
    <property type="entry name" value="zf-RING_UBOX"/>
    <property type="match status" value="1"/>
</dbReference>
<dbReference type="SMART" id="SM00449">
    <property type="entry name" value="SPRY"/>
    <property type="match status" value="1"/>
</dbReference>
<dbReference type="PANTHER" id="PTHR24103">
    <property type="entry name" value="E3 UBIQUITIN-PROTEIN LIGASE TRIM"/>
    <property type="match status" value="1"/>
</dbReference>
<dbReference type="CDD" id="cd13733">
    <property type="entry name" value="SPRY_PRY_C-I_1"/>
    <property type="match status" value="1"/>
</dbReference>
<dbReference type="InterPro" id="IPR006574">
    <property type="entry name" value="PRY"/>
</dbReference>
<dbReference type="AlphaFoldDB" id="A0A672YAG5"/>
<dbReference type="PRINTS" id="PR01407">
    <property type="entry name" value="BUTYPHLNCDUF"/>
</dbReference>
<organism evidence="8 9">
    <name type="scientific">Sphaeramia orbicularis</name>
    <name type="common">orbiculate cardinalfish</name>
    <dbReference type="NCBI Taxonomy" id="375764"/>
    <lineage>
        <taxon>Eukaryota</taxon>
        <taxon>Metazoa</taxon>
        <taxon>Chordata</taxon>
        <taxon>Craniata</taxon>
        <taxon>Vertebrata</taxon>
        <taxon>Euteleostomi</taxon>
        <taxon>Actinopterygii</taxon>
        <taxon>Neopterygii</taxon>
        <taxon>Teleostei</taxon>
        <taxon>Neoteleostei</taxon>
        <taxon>Acanthomorphata</taxon>
        <taxon>Gobiaria</taxon>
        <taxon>Kurtiformes</taxon>
        <taxon>Apogonoidei</taxon>
        <taxon>Apogonidae</taxon>
        <taxon>Apogoninae</taxon>
        <taxon>Sphaeramia</taxon>
    </lineage>
</organism>
<evidence type="ECO:0000256" key="4">
    <source>
        <dbReference type="PROSITE-ProRule" id="PRU00024"/>
    </source>
</evidence>
<dbReference type="InParanoid" id="A0A672YAG5"/>
<reference evidence="8" key="1">
    <citation type="submission" date="2019-06" db="EMBL/GenBank/DDBJ databases">
        <authorList>
            <consortium name="Wellcome Sanger Institute Data Sharing"/>
        </authorList>
    </citation>
    <scope>NUCLEOTIDE SEQUENCE [LARGE SCALE GENOMIC DNA]</scope>
</reference>
<dbReference type="Proteomes" id="UP000472271">
    <property type="component" value="Chromosome 1"/>
</dbReference>
<dbReference type="CDD" id="cd19769">
    <property type="entry name" value="Bbox2_TRIM16-like"/>
    <property type="match status" value="1"/>
</dbReference>
<dbReference type="Gene3D" id="3.30.40.10">
    <property type="entry name" value="Zinc/RING finger domain, C3HC4 (zinc finger)"/>
    <property type="match status" value="1"/>
</dbReference>
<evidence type="ECO:0000259" key="6">
    <source>
        <dbReference type="PROSITE" id="PS50119"/>
    </source>
</evidence>
<dbReference type="InterPro" id="IPR001841">
    <property type="entry name" value="Znf_RING"/>
</dbReference>
<dbReference type="SMART" id="SM00184">
    <property type="entry name" value="RING"/>
    <property type="match status" value="1"/>
</dbReference>
<name>A0A672YAG5_9TELE</name>
<keyword evidence="3" id="KW-0862">Zinc</keyword>
<dbReference type="PROSITE" id="PS50119">
    <property type="entry name" value="ZF_BBOX"/>
    <property type="match status" value="1"/>
</dbReference>
<dbReference type="Ensembl" id="ENSSORT00005000015.1">
    <property type="protein sequence ID" value="ENSSORP00005000015.1"/>
    <property type="gene ID" value="ENSSORG00005000008.1"/>
</dbReference>
<dbReference type="InterPro" id="IPR003877">
    <property type="entry name" value="SPRY_dom"/>
</dbReference>
<dbReference type="InterPro" id="IPR013083">
    <property type="entry name" value="Znf_RING/FYVE/PHD"/>
</dbReference>
<reference evidence="8" key="2">
    <citation type="submission" date="2025-08" db="UniProtKB">
        <authorList>
            <consortium name="Ensembl"/>
        </authorList>
    </citation>
    <scope>IDENTIFICATION</scope>
</reference>
<evidence type="ECO:0000256" key="1">
    <source>
        <dbReference type="ARBA" id="ARBA00022723"/>
    </source>
</evidence>
<evidence type="ECO:0000313" key="8">
    <source>
        <dbReference type="Ensembl" id="ENSSORP00005000015.1"/>
    </source>
</evidence>
<protein>
    <submittedName>
        <fullName evidence="8">Uncharacterized protein</fullName>
    </submittedName>
</protein>
<evidence type="ECO:0000259" key="5">
    <source>
        <dbReference type="PROSITE" id="PS50089"/>
    </source>
</evidence>
<dbReference type="InterPro" id="IPR027370">
    <property type="entry name" value="Znf-RING_euk"/>
</dbReference>
<dbReference type="PROSITE" id="PS00518">
    <property type="entry name" value="ZF_RING_1"/>
    <property type="match status" value="1"/>
</dbReference>
<dbReference type="Pfam" id="PF00643">
    <property type="entry name" value="zf-B_box"/>
    <property type="match status" value="1"/>
</dbReference>
<dbReference type="SUPFAM" id="SSF57845">
    <property type="entry name" value="B-box zinc-binding domain"/>
    <property type="match status" value="1"/>
</dbReference>
<accession>A0A672YAG5</accession>
<evidence type="ECO:0000256" key="3">
    <source>
        <dbReference type="ARBA" id="ARBA00022833"/>
    </source>
</evidence>
<dbReference type="SUPFAM" id="SSF49899">
    <property type="entry name" value="Concanavalin A-like lectins/glucanases"/>
    <property type="match status" value="1"/>
</dbReference>
<sequence>MATIIHVPSEDQFLCSICLDVFTDPVTTSCGHNFCKKCITAHWDNSDQYLCPMCKMVFNPRPELHVNTFISEMVEQFRQNSRQEVNSSSSEMCREHNKALELFCKSDRTCVCMICTVLDHKNHNIVPLKEEYERVRAELRRTGLSKKTADRETDTVVEAVTQLEDELRKVMMSVKGEIRRVQRFEVDVTLDPDTAHPRLVLSDDGKQVHDGGCWRKLPDNPQRFSHSPSVLGKQSFSSGRFYFEVQVKGVTHWTLGVVKESINRKQRVTLRPESSNWTMGLRNGDHYYGYGSPPVCLQLKSSPQKVGVFVDYEEGLVSFYDVDTAELTYSMTGCCFEEKLRPYFSLSGMTVLL</sequence>
<dbReference type="Gene3D" id="2.60.120.920">
    <property type="match status" value="1"/>
</dbReference>
<keyword evidence="2 4" id="KW-0863">Zinc-finger</keyword>
<feature type="domain" description="RING-type" evidence="5">
    <location>
        <begin position="15"/>
        <end position="55"/>
    </location>
</feature>
<dbReference type="InterPro" id="IPR017907">
    <property type="entry name" value="Znf_RING_CS"/>
</dbReference>
<dbReference type="SMART" id="SM00589">
    <property type="entry name" value="PRY"/>
    <property type="match status" value="1"/>
</dbReference>
<feature type="domain" description="B box-type" evidence="6">
    <location>
        <begin position="88"/>
        <end position="128"/>
    </location>
</feature>
<reference evidence="8" key="3">
    <citation type="submission" date="2025-09" db="UniProtKB">
        <authorList>
            <consortium name="Ensembl"/>
        </authorList>
    </citation>
    <scope>IDENTIFICATION</scope>
</reference>
<evidence type="ECO:0000313" key="9">
    <source>
        <dbReference type="Proteomes" id="UP000472271"/>
    </source>
</evidence>
<dbReference type="InterPro" id="IPR043136">
    <property type="entry name" value="B30.2/SPRY_sf"/>
</dbReference>
<dbReference type="FunFam" id="2.60.120.920:FF:000004">
    <property type="entry name" value="Butyrophilin subfamily 1 member A1"/>
    <property type="match status" value="1"/>
</dbReference>
<dbReference type="Gene3D" id="3.30.160.60">
    <property type="entry name" value="Classic Zinc Finger"/>
    <property type="match status" value="1"/>
</dbReference>
<dbReference type="InterPro" id="IPR003879">
    <property type="entry name" value="Butyrophylin_SPRY"/>
</dbReference>
<dbReference type="InterPro" id="IPR013320">
    <property type="entry name" value="ConA-like_dom_sf"/>
</dbReference>
<dbReference type="InterPro" id="IPR000315">
    <property type="entry name" value="Znf_B-box"/>
</dbReference>
<dbReference type="SMART" id="SM00336">
    <property type="entry name" value="BBOX"/>
    <property type="match status" value="1"/>
</dbReference>
<evidence type="ECO:0000259" key="7">
    <source>
        <dbReference type="PROSITE" id="PS50188"/>
    </source>
</evidence>
<evidence type="ECO:0000256" key="2">
    <source>
        <dbReference type="ARBA" id="ARBA00022771"/>
    </source>
</evidence>
<dbReference type="InterPro" id="IPR050143">
    <property type="entry name" value="TRIM/RBCC"/>
</dbReference>
<dbReference type="GO" id="GO:0008270">
    <property type="term" value="F:zinc ion binding"/>
    <property type="evidence" value="ECO:0007669"/>
    <property type="project" value="UniProtKB-KW"/>
</dbReference>